<dbReference type="PANTHER" id="PTHR33734:SF22">
    <property type="entry name" value="MEMBRANE-BOUND LYTIC MUREIN TRANSGLYCOSYLASE D"/>
    <property type="match status" value="1"/>
</dbReference>
<dbReference type="Pfam" id="PF21821">
    <property type="entry name" value="Dit_like"/>
    <property type="match status" value="1"/>
</dbReference>
<proteinExistence type="predicted"/>
<evidence type="ECO:0000313" key="3">
    <source>
        <dbReference type="EMBL" id="MBP2057900.1"/>
    </source>
</evidence>
<accession>A0ABS4MDY5</accession>
<dbReference type="SUPFAM" id="SSF54106">
    <property type="entry name" value="LysM domain"/>
    <property type="match status" value="1"/>
</dbReference>
<feature type="compositionally biased region" description="Basic and acidic residues" evidence="1">
    <location>
        <begin position="24"/>
        <end position="46"/>
    </location>
</feature>
<dbReference type="PANTHER" id="PTHR33734">
    <property type="entry name" value="LYSM DOMAIN-CONTAINING GPI-ANCHORED PROTEIN 2"/>
    <property type="match status" value="1"/>
</dbReference>
<comment type="caution">
    <text evidence="3">The sequence shown here is derived from an EMBL/GenBank/DDBJ whole genome shotgun (WGS) entry which is preliminary data.</text>
</comment>
<dbReference type="InterPro" id="IPR018392">
    <property type="entry name" value="LysM"/>
</dbReference>
<keyword evidence="4" id="KW-1185">Reference proteome</keyword>
<reference evidence="3 4" key="1">
    <citation type="submission" date="2021-03" db="EMBL/GenBank/DDBJ databases">
        <title>Genomic Encyclopedia of Type Strains, Phase IV (KMG-IV): sequencing the most valuable type-strain genomes for metagenomic binning, comparative biology and taxonomic classification.</title>
        <authorList>
            <person name="Goeker M."/>
        </authorList>
    </citation>
    <scope>NUCLEOTIDE SEQUENCE [LARGE SCALE GENOMIC DNA]</scope>
    <source>
        <strain evidence="3 4">DSM 101872</strain>
    </source>
</reference>
<evidence type="ECO:0000313" key="4">
    <source>
        <dbReference type="Proteomes" id="UP001519292"/>
    </source>
</evidence>
<protein>
    <submittedName>
        <fullName evidence="3">Nucleoid-associated protein YgaU</fullName>
    </submittedName>
</protein>
<evidence type="ECO:0000259" key="2">
    <source>
        <dbReference type="PROSITE" id="PS51782"/>
    </source>
</evidence>
<name>A0ABS4MDY5_9LACO</name>
<dbReference type="CDD" id="cd00118">
    <property type="entry name" value="LysM"/>
    <property type="match status" value="1"/>
</dbReference>
<dbReference type="Proteomes" id="UP001519292">
    <property type="component" value="Unassembled WGS sequence"/>
</dbReference>
<dbReference type="PROSITE" id="PS51782">
    <property type="entry name" value="LYSM"/>
    <property type="match status" value="1"/>
</dbReference>
<dbReference type="InterPro" id="IPR036779">
    <property type="entry name" value="LysM_dom_sf"/>
</dbReference>
<dbReference type="EMBL" id="JAGGLU010000005">
    <property type="protein sequence ID" value="MBP2057900.1"/>
    <property type="molecule type" value="Genomic_DNA"/>
</dbReference>
<feature type="domain" description="LysM" evidence="2">
    <location>
        <begin position="294"/>
        <end position="338"/>
    </location>
</feature>
<feature type="region of interest" description="Disordered" evidence="1">
    <location>
        <begin position="1"/>
        <end position="79"/>
    </location>
</feature>
<dbReference type="SMART" id="SM00257">
    <property type="entry name" value="LysM"/>
    <property type="match status" value="1"/>
</dbReference>
<organism evidence="3 4">
    <name type="scientific">Lactobacillus colini</name>
    <dbReference type="NCBI Taxonomy" id="1819254"/>
    <lineage>
        <taxon>Bacteria</taxon>
        <taxon>Bacillati</taxon>
        <taxon>Bacillota</taxon>
        <taxon>Bacilli</taxon>
        <taxon>Lactobacillales</taxon>
        <taxon>Lactobacillaceae</taxon>
        <taxon>Lactobacillus</taxon>
    </lineage>
</organism>
<dbReference type="InterPro" id="IPR048494">
    <property type="entry name" value="Dit-like_N"/>
</dbReference>
<gene>
    <name evidence="3" type="ORF">J2Z60_001075</name>
</gene>
<dbReference type="RefSeq" id="WP_209686645.1">
    <property type="nucleotide sequence ID" value="NZ_JAGGLU010000005.1"/>
</dbReference>
<dbReference type="Gene3D" id="3.10.350.10">
    <property type="entry name" value="LysM domain"/>
    <property type="match status" value="1"/>
</dbReference>
<evidence type="ECO:0000256" key="1">
    <source>
        <dbReference type="SAM" id="MobiDB-lite"/>
    </source>
</evidence>
<sequence>MSGVQVGVPKNGPHDSTIFGYRLENPKPSKAVRDAQKKYDKVKQQYDKAVSNSKKKQNLVDKLAKQRSKAKSPTERSRIQRKINQAVKARDGYDKRSNILKNAKNAAKKKLDRVKKDDNRAYTLKQVTNKVSEHAKSFRNEGTAAIYQSSGDDDTVIYIAPTENESDDTASNITSWPVDQGSPRSDHARISSKTITVSGLIKGETMSDSLAKFDTLRTWNSRHYELTYKGNIYYKHLIISDLQRSYKSYETDIACSITFQFVYAAEITTSSKKTKKKSSKSSKTVSGNRNKNYTAITVKGGDTLWGLSQKYGKPVSWLQKVNKIKNANLIYVGQKLRVR</sequence>
<dbReference type="Pfam" id="PF01476">
    <property type="entry name" value="LysM"/>
    <property type="match status" value="1"/>
</dbReference>
<feature type="region of interest" description="Disordered" evidence="1">
    <location>
        <begin position="166"/>
        <end position="187"/>
    </location>
</feature>